<keyword evidence="1" id="KW-0472">Membrane</keyword>
<evidence type="ECO:0000313" key="2">
    <source>
        <dbReference type="EMBL" id="RHN63888.1"/>
    </source>
</evidence>
<dbReference type="AlphaFoldDB" id="A0A396IGH0"/>
<dbReference type="EMBL" id="PSQE01000004">
    <property type="protein sequence ID" value="RHN63888.1"/>
    <property type="molecule type" value="Genomic_DNA"/>
</dbReference>
<name>A0A396IGH0_MEDTR</name>
<evidence type="ECO:0000256" key="1">
    <source>
        <dbReference type="SAM" id="Phobius"/>
    </source>
</evidence>
<comment type="caution">
    <text evidence="2">The sequence shown here is derived from an EMBL/GenBank/DDBJ whole genome shotgun (WGS) entry which is preliminary data.</text>
</comment>
<gene>
    <name evidence="2" type="ORF">MtrunA17_Chr4g0063151</name>
</gene>
<sequence>MFAPLQILYSVLHIVCWILWADYFCFEIGSWCLAAVLFGKLQSFFGGPRVWGALLIWSCSLVGRLLLIRDRESVLWFKFCFWAV</sequence>
<reference evidence="2" key="1">
    <citation type="journal article" date="2018" name="Nat. Plants">
        <title>Whole-genome landscape of Medicago truncatula symbiotic genes.</title>
        <authorList>
            <person name="Pecrix Y."/>
            <person name="Gamas P."/>
            <person name="Carrere S."/>
        </authorList>
    </citation>
    <scope>NUCLEOTIDE SEQUENCE</scope>
    <source>
        <tissue evidence="2">Leaves</tissue>
    </source>
</reference>
<organism evidence="2">
    <name type="scientific">Medicago truncatula</name>
    <name type="common">Barrel medic</name>
    <name type="synonym">Medicago tribuloides</name>
    <dbReference type="NCBI Taxonomy" id="3880"/>
    <lineage>
        <taxon>Eukaryota</taxon>
        <taxon>Viridiplantae</taxon>
        <taxon>Streptophyta</taxon>
        <taxon>Embryophyta</taxon>
        <taxon>Tracheophyta</taxon>
        <taxon>Spermatophyta</taxon>
        <taxon>Magnoliopsida</taxon>
        <taxon>eudicotyledons</taxon>
        <taxon>Gunneridae</taxon>
        <taxon>Pentapetalae</taxon>
        <taxon>rosids</taxon>
        <taxon>fabids</taxon>
        <taxon>Fabales</taxon>
        <taxon>Fabaceae</taxon>
        <taxon>Papilionoideae</taxon>
        <taxon>50 kb inversion clade</taxon>
        <taxon>NPAAA clade</taxon>
        <taxon>Hologalegina</taxon>
        <taxon>IRL clade</taxon>
        <taxon>Trifolieae</taxon>
        <taxon>Medicago</taxon>
    </lineage>
</organism>
<evidence type="ECO:0008006" key="3">
    <source>
        <dbReference type="Google" id="ProtNLM"/>
    </source>
</evidence>
<protein>
    <recommendedName>
        <fullName evidence="3">Transmembrane protein</fullName>
    </recommendedName>
</protein>
<feature type="transmembrane region" description="Helical" evidence="1">
    <location>
        <begin position="7"/>
        <end position="38"/>
    </location>
</feature>
<keyword evidence="1" id="KW-1133">Transmembrane helix</keyword>
<feature type="transmembrane region" description="Helical" evidence="1">
    <location>
        <begin position="50"/>
        <end position="68"/>
    </location>
</feature>
<dbReference type="Gramene" id="rna26643">
    <property type="protein sequence ID" value="RHN63888.1"/>
    <property type="gene ID" value="gene26643"/>
</dbReference>
<proteinExistence type="predicted"/>
<dbReference type="Proteomes" id="UP000265566">
    <property type="component" value="Chromosome 4"/>
</dbReference>
<accession>A0A396IGH0</accession>
<keyword evidence="1" id="KW-0812">Transmembrane</keyword>